<dbReference type="Gene3D" id="1.10.1330.10">
    <property type="entry name" value="Dockerin domain"/>
    <property type="match status" value="1"/>
</dbReference>
<dbReference type="PANTHER" id="PTHR45982">
    <property type="entry name" value="REGULATOR OF CHROMOSOME CONDENSATION"/>
    <property type="match status" value="1"/>
</dbReference>
<evidence type="ECO:0000256" key="5">
    <source>
        <dbReference type="ARBA" id="ARBA00023295"/>
    </source>
</evidence>
<dbReference type="GO" id="GO:0030245">
    <property type="term" value="P:cellulose catabolic process"/>
    <property type="evidence" value="ECO:0007669"/>
    <property type="project" value="UniProtKB-KW"/>
</dbReference>
<evidence type="ECO:0000256" key="3">
    <source>
        <dbReference type="ARBA" id="ARBA00023001"/>
    </source>
</evidence>
<keyword evidence="9" id="KW-1185">Reference proteome</keyword>
<dbReference type="CDD" id="cd14256">
    <property type="entry name" value="Dockerin_I"/>
    <property type="match status" value="1"/>
</dbReference>
<protein>
    <recommendedName>
        <fullName evidence="7">Dockerin domain-containing protein</fullName>
    </recommendedName>
</protein>
<reference evidence="9" key="1">
    <citation type="submission" date="2018-11" db="EMBL/GenBank/DDBJ databases">
        <title>Genome sequencing of a novel mesophilic and cellulolytic organism within the genus Hungateiclostridium.</title>
        <authorList>
            <person name="Rettenmaier R."/>
            <person name="Liebl W."/>
            <person name="Zverlov V."/>
        </authorList>
    </citation>
    <scope>NUCLEOTIDE SEQUENCE [LARGE SCALE GENOMIC DNA]</scope>
    <source>
        <strain evidence="9">N2K1</strain>
    </source>
</reference>
<dbReference type="InterPro" id="IPR018247">
    <property type="entry name" value="EF_Hand_1_Ca_BS"/>
</dbReference>
<dbReference type="InterPro" id="IPR016134">
    <property type="entry name" value="Dockerin_dom"/>
</dbReference>
<evidence type="ECO:0000256" key="4">
    <source>
        <dbReference type="ARBA" id="ARBA00023277"/>
    </source>
</evidence>
<dbReference type="PROSITE" id="PS00448">
    <property type="entry name" value="CLOS_CELLULOSOME_RPT"/>
    <property type="match status" value="1"/>
</dbReference>
<gene>
    <name evidence="8" type="ORF">EFD62_15330</name>
</gene>
<keyword evidence="3" id="KW-0136">Cellulose degradation</keyword>
<dbReference type="Proteomes" id="UP000289166">
    <property type="component" value="Unassembled WGS sequence"/>
</dbReference>
<dbReference type="FunFam" id="1.10.1330.10:FF:000001">
    <property type="entry name" value="Endoglucanase D"/>
    <property type="match status" value="1"/>
</dbReference>
<dbReference type="PANTHER" id="PTHR45982:SF1">
    <property type="entry name" value="REGULATOR OF CHROMOSOME CONDENSATION"/>
    <property type="match status" value="1"/>
</dbReference>
<dbReference type="InterPro" id="IPR009091">
    <property type="entry name" value="RCC1/BLIP-II"/>
</dbReference>
<dbReference type="SUPFAM" id="SSF50985">
    <property type="entry name" value="RCC1/BLIP-II"/>
    <property type="match status" value="2"/>
</dbReference>
<dbReference type="PROSITE" id="PS51766">
    <property type="entry name" value="DOCKERIN"/>
    <property type="match status" value="1"/>
</dbReference>
<dbReference type="RefSeq" id="WP_128706418.1">
    <property type="nucleotide sequence ID" value="NZ_RLII01000031.1"/>
</dbReference>
<name>A0A4Q0I1C7_9FIRM</name>
<keyword evidence="5" id="KW-0326">Glycosidase</keyword>
<dbReference type="InterPro" id="IPR036439">
    <property type="entry name" value="Dockerin_dom_sf"/>
</dbReference>
<dbReference type="InterPro" id="IPR051553">
    <property type="entry name" value="Ran_GTPase-activating"/>
</dbReference>
<keyword evidence="1" id="KW-0732">Signal</keyword>
<evidence type="ECO:0000313" key="8">
    <source>
        <dbReference type="EMBL" id="RXE57891.1"/>
    </source>
</evidence>
<dbReference type="Gene3D" id="2.60.40.10">
    <property type="entry name" value="Immunoglobulins"/>
    <property type="match status" value="1"/>
</dbReference>
<keyword evidence="2" id="KW-0378">Hydrolase</keyword>
<evidence type="ECO:0000256" key="1">
    <source>
        <dbReference type="ARBA" id="ARBA00022729"/>
    </source>
</evidence>
<feature type="domain" description="Dockerin" evidence="7">
    <location>
        <begin position="1794"/>
        <end position="1862"/>
    </location>
</feature>
<dbReference type="PROSITE" id="PS00018">
    <property type="entry name" value="EF_HAND_1"/>
    <property type="match status" value="1"/>
</dbReference>
<dbReference type="Gene3D" id="2.130.10.30">
    <property type="entry name" value="Regulator of chromosome condensation 1/beta-lactamase-inhibitor protein II"/>
    <property type="match status" value="2"/>
</dbReference>
<evidence type="ECO:0000256" key="6">
    <source>
        <dbReference type="ARBA" id="ARBA00023326"/>
    </source>
</evidence>
<dbReference type="GO" id="GO:0004553">
    <property type="term" value="F:hydrolase activity, hydrolyzing O-glycosyl compounds"/>
    <property type="evidence" value="ECO:0007669"/>
    <property type="project" value="InterPro"/>
</dbReference>
<dbReference type="InterPro" id="IPR013783">
    <property type="entry name" value="Ig-like_fold"/>
</dbReference>
<dbReference type="EMBL" id="RLII01000031">
    <property type="protein sequence ID" value="RXE57891.1"/>
    <property type="molecule type" value="Genomic_DNA"/>
</dbReference>
<dbReference type="Pfam" id="PF00404">
    <property type="entry name" value="Dockerin_1"/>
    <property type="match status" value="1"/>
</dbReference>
<evidence type="ECO:0000256" key="2">
    <source>
        <dbReference type="ARBA" id="ARBA00022801"/>
    </source>
</evidence>
<evidence type="ECO:0000313" key="9">
    <source>
        <dbReference type="Proteomes" id="UP000289166"/>
    </source>
</evidence>
<dbReference type="InterPro" id="IPR002105">
    <property type="entry name" value="Dockerin_1_rpt"/>
</dbReference>
<accession>A0A4Q0I1C7</accession>
<sequence>MKSIISLILVFAMIASLGGLLPERVNAAGMEKLELERPKVGNVMIDATYYTTAKLRQDGTVITVGLNKNGQCDTENWKDIVQVSTNSSHTVGLKADGTVVATGLDFNFKGVEEWSDIVQVAAGDSYTVGLKKDGTLVVTGEYRKDCPSWTDIVQIAAGYSVVGLKKDGTVVADGVNRYGECDVDGWTEIIQIATQGYITAGLKKDGTVVATGLSKDGQCDVSYWKDIVQIDVGSYIAGVKEDGTIIGTDPNWKSIASNWDKTTGGGWSEMPNWTNIVQVAAGDGYLIGLMDNGTVVASGNGEYGNCSVGDWSNITQIHSYKGWEPIIVAGLKEDGTVVAFGGNKHGECDVEDFYDIAQISVGYGRTVGLKKDGTVVAVGLNRNDSCEVGDWTGIVQVASSEFAVIGLKSDGTCVKKGSIATNKPLTDVVQLFNDYVIKKDGTVVDNYLHWMKSGWTDAIFIDPPVALKKDGTVVDTYGSIACEGWTDIIRIAHPIAVKRDGTVVDWHGKRVEGMTDIVQASYDNAIIIGLKKDGTVVSNIHDVYGWENNVKEWRDIVQVLAGPCWVLGVKSDGTIVSEGIKISPGLNSDIEYNMPDFSVKGFTDEIAVDGEIVVSVLPKKGLMFTEPPVVESKEKNVEVTYFEEDGIDKYRLKGAKIGKDTISVTATTIPNESNPSKNTISTFAKANSSTKANTASVNLPMIVKDGITIKGVIKYATGKEIKPLKNTRISIYESGQSKPNYYWTNDKGSFTINVVPKNFIKNKWTLTLQIDAAMIAKEGVLSVKTKSKQNNKIDVHSFKQQIEIRPEDLTLNNGKYCYDYKDYVIHITQAAPFFILDTVRKGRDAWPGDLKKLRVYYNTGGKFENDIQLDFADRSGAWFQESSNGIGIIHYPSNCAWSEAAILHEVGHSIMNSENGIKAGGEHRIFRHYKNSLAYNEGWANFYAHMVLNEDDLDFVNYAIRISDRNTILKSNDSGRSHTAESLYPRYLDSNGIEDPGTQIKGINYNEVNIAAILWDIYKYYGKDKEAMMRLISNRSPVDISREPTIFDLFNNVAKDTEKKYDIWKKFKNNGFPFVDLQQPTNVIIDKAKEKYKYTVTANDNIGIGRVDFFAEIKTGWLSSKTIYLGSVSNTNVKTKSFTFEIPSSITSDKDYQGKKFKLIARVFDIPAAEYTIATSSGDGWQYNDVKWQYAYKYTNIDLKRDKNPYTEVSIEDKIDNTNKKAVFSMQAFTRALSSQSDELEIEHVLVDSAEDIPEDLNSKLIRDNAIVLTGDLSDATIQQKEEIVKYVDDGGTLIITSEGSKFATEYYPELFNIKDTLKFEGIQFEQEDLSEYIGESLNEVDSLQEVIALKDNIYLTPLISQNGNIISAFADKGYGRIYWIPECVNEAVNNKLIEYTLLTACCKDTRVRTRSELSYSDNIIDKEYYYLLAPDEEQVLSINKEQEQILIGLNDMDGDIEITLSSPDGEVSFDDEDIVSDYIRKIKGEVGKVDITIKNNCDEYRCVSVFTTAPKKEVVFSGEGIKTYTNKSKVRLQGLANGYTDIKFILEEMEEGGEEKVYNVTINDGKFDEEIELTKHFNYLRVEAKDPKGNGYYTCYPIYYYAELPLIDISSDIIERVNSNEPFDTESLFISGTMDRRCDVFINGKQMAAGCDSLGGWYFGAEILLNAGENEFTIEAVDLAGNRTSQKINIKRTKEVREFNDPVIKGLSIKECTTIKENCKVKVYIKEESEYTINAWIGNKVLDVKGNVIDLDLEGLPNGQNLLNIKVTDKWDNSSDLMIALNIDKLSESEEPIEVKPGDVNGDGKVNSTDCTLLKRYILLIIEDFPTANGHIAADVNGDGKINSTDYTMLKRYILRIITSL</sequence>
<dbReference type="SUPFAM" id="SSF63446">
    <property type="entry name" value="Type I dockerin domain"/>
    <property type="match status" value="1"/>
</dbReference>
<keyword evidence="4" id="KW-0119">Carbohydrate metabolism</keyword>
<dbReference type="OrthoDB" id="9796385at2"/>
<organism evidence="8 9">
    <name type="scientific">Acetivibrio mesophilus</name>
    <dbReference type="NCBI Taxonomy" id="2487273"/>
    <lineage>
        <taxon>Bacteria</taxon>
        <taxon>Bacillati</taxon>
        <taxon>Bacillota</taxon>
        <taxon>Clostridia</taxon>
        <taxon>Eubacteriales</taxon>
        <taxon>Oscillospiraceae</taxon>
        <taxon>Acetivibrio</taxon>
    </lineage>
</organism>
<evidence type="ECO:0000259" key="7">
    <source>
        <dbReference type="PROSITE" id="PS51766"/>
    </source>
</evidence>
<keyword evidence="6" id="KW-0624">Polysaccharide degradation</keyword>
<comment type="caution">
    <text evidence="8">The sequence shown here is derived from an EMBL/GenBank/DDBJ whole genome shotgun (WGS) entry which is preliminary data.</text>
</comment>
<proteinExistence type="predicted"/>